<proteinExistence type="predicted"/>
<accession>A0A7V5HYF8</accession>
<protein>
    <submittedName>
        <fullName evidence="2">Uncharacterized protein</fullName>
    </submittedName>
</protein>
<dbReference type="EMBL" id="DRTT01000062">
    <property type="protein sequence ID" value="HHF98243.1"/>
    <property type="molecule type" value="Genomic_DNA"/>
</dbReference>
<sequence length="130" mass="14295">MMYEKRVVSTTVWGLIFGFVLWAIARIPGAIPVSGAVGIVLSLTLLGFVMGISAWEIAWWLHGILLGLFFGIPVGFFAVCGELGWGRGFLLAVIGGIVFGFLIELLTTVFFKAGMRKAKVEERKEEKKEE</sequence>
<name>A0A7V5HYF8_UNCAE</name>
<feature type="transmembrane region" description="Helical" evidence="1">
    <location>
        <begin position="85"/>
        <end position="111"/>
    </location>
</feature>
<feature type="transmembrane region" description="Helical" evidence="1">
    <location>
        <begin position="59"/>
        <end position="79"/>
    </location>
</feature>
<dbReference type="Proteomes" id="UP000886070">
    <property type="component" value="Unassembled WGS sequence"/>
</dbReference>
<gene>
    <name evidence="2" type="ORF">ENL39_02000</name>
</gene>
<dbReference type="AlphaFoldDB" id="A0A7V5HYF8"/>
<feature type="transmembrane region" description="Helical" evidence="1">
    <location>
        <begin position="31"/>
        <end position="52"/>
    </location>
</feature>
<reference evidence="2" key="1">
    <citation type="journal article" date="2020" name="mSystems">
        <title>Genome- and Community-Level Interaction Insights into Carbon Utilization and Element Cycling Functions of Hydrothermarchaeota in Hydrothermal Sediment.</title>
        <authorList>
            <person name="Zhou Z."/>
            <person name="Liu Y."/>
            <person name="Xu W."/>
            <person name="Pan J."/>
            <person name="Luo Z.H."/>
            <person name="Li M."/>
        </authorList>
    </citation>
    <scope>NUCLEOTIDE SEQUENCE [LARGE SCALE GENOMIC DNA]</scope>
    <source>
        <strain evidence="2">HyVt-92</strain>
    </source>
</reference>
<feature type="transmembrane region" description="Helical" evidence="1">
    <location>
        <begin position="7"/>
        <end position="25"/>
    </location>
</feature>
<keyword evidence="1" id="KW-0812">Transmembrane</keyword>
<evidence type="ECO:0000313" key="2">
    <source>
        <dbReference type="EMBL" id="HHF98243.1"/>
    </source>
</evidence>
<organism evidence="2">
    <name type="scientific">Aerophobetes bacterium</name>
    <dbReference type="NCBI Taxonomy" id="2030807"/>
    <lineage>
        <taxon>Bacteria</taxon>
        <taxon>Candidatus Aerophobota</taxon>
    </lineage>
</organism>
<keyword evidence="1" id="KW-0472">Membrane</keyword>
<evidence type="ECO:0000256" key="1">
    <source>
        <dbReference type="SAM" id="Phobius"/>
    </source>
</evidence>
<keyword evidence="1" id="KW-1133">Transmembrane helix</keyword>
<comment type="caution">
    <text evidence="2">The sequence shown here is derived from an EMBL/GenBank/DDBJ whole genome shotgun (WGS) entry which is preliminary data.</text>
</comment>